<proteinExistence type="predicted"/>
<reference evidence="1 2" key="1">
    <citation type="journal article" date="2015" name="Stand. Genomic Sci.">
        <title>Complete genome sequence and description of Salinispira pacifica gen. nov., sp. nov., a novel spirochaete isolated form a hypersaline microbial mat.</title>
        <authorList>
            <person name="Ben Hania W."/>
            <person name="Joseph M."/>
            <person name="Schumann P."/>
            <person name="Bunk B."/>
            <person name="Fiebig A."/>
            <person name="Sproer C."/>
            <person name="Klenk H.P."/>
            <person name="Fardeau M.L."/>
            <person name="Spring S."/>
        </authorList>
    </citation>
    <scope>NUCLEOTIDE SEQUENCE [LARGE SCALE GENOMIC DNA]</scope>
    <source>
        <strain evidence="1 2">L21-RPul-D2</strain>
    </source>
</reference>
<organism evidence="1 2">
    <name type="scientific">Salinispira pacifica</name>
    <dbReference type="NCBI Taxonomy" id="1307761"/>
    <lineage>
        <taxon>Bacteria</taxon>
        <taxon>Pseudomonadati</taxon>
        <taxon>Spirochaetota</taxon>
        <taxon>Spirochaetia</taxon>
        <taxon>Spirochaetales</taxon>
        <taxon>Spirochaetaceae</taxon>
        <taxon>Salinispira</taxon>
    </lineage>
</organism>
<dbReference type="KEGG" id="slr:L21SP2_0222"/>
<dbReference type="AlphaFoldDB" id="V5WDM4"/>
<dbReference type="eggNOG" id="ENOG502Z9NN">
    <property type="taxonomic scope" value="Bacteria"/>
</dbReference>
<evidence type="ECO:0000313" key="1">
    <source>
        <dbReference type="EMBL" id="AHC13664.1"/>
    </source>
</evidence>
<dbReference type="EMBL" id="CP006939">
    <property type="protein sequence ID" value="AHC13664.1"/>
    <property type="molecule type" value="Genomic_DNA"/>
</dbReference>
<gene>
    <name evidence="1" type="ORF">L21SP2_0222</name>
</gene>
<dbReference type="HOGENOM" id="CLU_092805_0_0_12"/>
<evidence type="ECO:0000313" key="2">
    <source>
        <dbReference type="Proteomes" id="UP000018680"/>
    </source>
</evidence>
<dbReference type="OrthoDB" id="1118320at2"/>
<dbReference type="STRING" id="1307761.L21SP2_0222"/>
<keyword evidence="2" id="KW-1185">Reference proteome</keyword>
<name>V5WDM4_9SPIO</name>
<sequence length="255" mass="29627">MQTYFYLSVFPNQALIASQLEPRHFGSYMATGKTNGSFERIMFIQVKGNYGDYFDWDYARERCVMHDDGRPKNSVWLSVYRSLEHTPLDMMQSMFLVTTDGRSLEIQPEAYAAPRDAQFYVYNELCPINPLVVSRLDPHEFAAYMTNPKVKVSVPKVVFADLKTIDLDNPEKTGNIGSTYDRNLDHFKDCIHSVLDDPHKMNKNVERSHSESFSYNIINRGIYIGEGENVLFYPMPDIEFLRQNHYDWARSAMIL</sequence>
<dbReference type="RefSeq" id="WP_024266597.1">
    <property type="nucleotide sequence ID" value="NC_023035.1"/>
</dbReference>
<accession>V5WDM4</accession>
<dbReference type="Proteomes" id="UP000018680">
    <property type="component" value="Chromosome"/>
</dbReference>
<protein>
    <submittedName>
        <fullName evidence="1">Uncharacterized protein</fullName>
    </submittedName>
</protein>